<keyword evidence="3" id="KW-1185">Reference proteome</keyword>
<accession>M5UFR4</accession>
<organism evidence="2 3">
    <name type="scientific">Rhodopirellula sallentina SM41</name>
    <dbReference type="NCBI Taxonomy" id="1263870"/>
    <lineage>
        <taxon>Bacteria</taxon>
        <taxon>Pseudomonadati</taxon>
        <taxon>Planctomycetota</taxon>
        <taxon>Planctomycetia</taxon>
        <taxon>Pirellulales</taxon>
        <taxon>Pirellulaceae</taxon>
        <taxon>Rhodopirellula</taxon>
    </lineage>
</organism>
<name>M5UFR4_9BACT</name>
<dbReference type="Proteomes" id="UP000011885">
    <property type="component" value="Unassembled WGS sequence"/>
</dbReference>
<keyword evidence="1" id="KW-1133">Transmembrane helix</keyword>
<comment type="caution">
    <text evidence="2">The sequence shown here is derived from an EMBL/GenBank/DDBJ whole genome shotgun (WGS) entry which is preliminary data.</text>
</comment>
<feature type="transmembrane region" description="Helical" evidence="1">
    <location>
        <begin position="39"/>
        <end position="59"/>
    </location>
</feature>
<evidence type="ECO:0000256" key="1">
    <source>
        <dbReference type="SAM" id="Phobius"/>
    </source>
</evidence>
<dbReference type="AlphaFoldDB" id="M5UFR4"/>
<proteinExistence type="predicted"/>
<keyword evidence="1" id="KW-0472">Membrane</keyword>
<dbReference type="PATRIC" id="fig|1263870.3.peg.3943"/>
<reference evidence="2 3" key="1">
    <citation type="journal article" date="2013" name="Mar. Genomics">
        <title>Expression of sulfatases in Rhodopirellula baltica and the diversity of sulfatases in the genus Rhodopirellula.</title>
        <authorList>
            <person name="Wegner C.E."/>
            <person name="Richter-Heitmann T."/>
            <person name="Klindworth A."/>
            <person name="Klockow C."/>
            <person name="Richter M."/>
            <person name="Achstetter T."/>
            <person name="Glockner F.O."/>
            <person name="Harder J."/>
        </authorList>
    </citation>
    <scope>NUCLEOTIDE SEQUENCE [LARGE SCALE GENOMIC DNA]</scope>
    <source>
        <strain evidence="2 3">SM41</strain>
    </source>
</reference>
<gene>
    <name evidence="2" type="ORF">RSSM_03717</name>
</gene>
<dbReference type="EMBL" id="ANOH01000256">
    <property type="protein sequence ID" value="EMI54843.1"/>
    <property type="molecule type" value="Genomic_DNA"/>
</dbReference>
<evidence type="ECO:0000313" key="3">
    <source>
        <dbReference type="Proteomes" id="UP000011885"/>
    </source>
</evidence>
<dbReference type="RefSeq" id="WP_008681317.1">
    <property type="nucleotide sequence ID" value="NZ_ANOH01000256.1"/>
</dbReference>
<sequence length="60" mass="6607">MLMRNPEYSAKPLAVANEREPGTLANEPETQANYTAREILLGQFALILCFIVAICLRAIG</sequence>
<keyword evidence="1" id="KW-0812">Transmembrane</keyword>
<protein>
    <submittedName>
        <fullName evidence="2">Uncharacterized protein</fullName>
    </submittedName>
</protein>
<evidence type="ECO:0000313" key="2">
    <source>
        <dbReference type="EMBL" id="EMI54843.1"/>
    </source>
</evidence>